<gene>
    <name evidence="5" type="ORF">CRHIZ90672A_00009577</name>
</gene>
<evidence type="ECO:0000256" key="3">
    <source>
        <dbReference type="PROSITE-ProRule" id="PRU00023"/>
    </source>
</evidence>
<evidence type="ECO:0000313" key="5">
    <source>
        <dbReference type="EMBL" id="CAH0026055.1"/>
    </source>
</evidence>
<dbReference type="OrthoDB" id="4951058at2759"/>
<protein>
    <submittedName>
        <fullName evidence="5">Uncharacterized protein</fullName>
    </submittedName>
</protein>
<proteinExistence type="predicted"/>
<feature type="repeat" description="ANK" evidence="3">
    <location>
        <begin position="68"/>
        <end position="100"/>
    </location>
</feature>
<dbReference type="Gene3D" id="1.25.40.20">
    <property type="entry name" value="Ankyrin repeat-containing domain"/>
    <property type="match status" value="1"/>
</dbReference>
<dbReference type="InterPro" id="IPR036770">
    <property type="entry name" value="Ankyrin_rpt-contain_sf"/>
</dbReference>
<dbReference type="GO" id="GO:0005737">
    <property type="term" value="C:cytoplasm"/>
    <property type="evidence" value="ECO:0007669"/>
    <property type="project" value="TreeGrafter"/>
</dbReference>
<dbReference type="SUPFAM" id="SSF48403">
    <property type="entry name" value="Ankyrin repeat"/>
    <property type="match status" value="1"/>
</dbReference>
<dbReference type="AlphaFoldDB" id="A0A9N9VPK0"/>
<evidence type="ECO:0000256" key="2">
    <source>
        <dbReference type="ARBA" id="ARBA00023043"/>
    </source>
</evidence>
<evidence type="ECO:0000256" key="4">
    <source>
        <dbReference type="SAM" id="MobiDB-lite"/>
    </source>
</evidence>
<feature type="region of interest" description="Disordered" evidence="4">
    <location>
        <begin position="1"/>
        <end position="24"/>
    </location>
</feature>
<keyword evidence="6" id="KW-1185">Reference proteome</keyword>
<sequence>MNGGIDIPQVASHPPSKTVNSIAGSGAPFAPGEAKELFKVGKYADYGRLDMVRALLDAGASYEREVMNSGSPLFNAARRGFNDIVQLLLARSADVNKNQHRQGTPLRGAVLGDNLSTVHILFDHGAVCDERVLLDAILGEYMALAELILDHFTSEELHHEEFGFKAAVVVAEAGLTSMLSLMENRECFMYRDGEMVPWSKEEARHLE</sequence>
<dbReference type="SMART" id="SM00248">
    <property type="entry name" value="ANK"/>
    <property type="match status" value="2"/>
</dbReference>
<dbReference type="PANTHER" id="PTHR23206:SF7">
    <property type="entry name" value="PROTEIN KINASE DOMAIN-CONTAINING PROTEIN"/>
    <property type="match status" value="1"/>
</dbReference>
<dbReference type="PROSITE" id="PS50297">
    <property type="entry name" value="ANK_REP_REGION"/>
    <property type="match status" value="1"/>
</dbReference>
<dbReference type="PANTHER" id="PTHR23206">
    <property type="entry name" value="MASK PROTEIN"/>
    <property type="match status" value="1"/>
</dbReference>
<keyword evidence="1" id="KW-0677">Repeat</keyword>
<evidence type="ECO:0000256" key="1">
    <source>
        <dbReference type="ARBA" id="ARBA00022737"/>
    </source>
</evidence>
<keyword evidence="2 3" id="KW-0040">ANK repeat</keyword>
<accession>A0A9N9VPK0</accession>
<dbReference type="Proteomes" id="UP000696573">
    <property type="component" value="Unassembled WGS sequence"/>
</dbReference>
<dbReference type="EMBL" id="CABFNQ020000717">
    <property type="protein sequence ID" value="CAH0026055.1"/>
    <property type="molecule type" value="Genomic_DNA"/>
</dbReference>
<evidence type="ECO:0000313" key="6">
    <source>
        <dbReference type="Proteomes" id="UP000696573"/>
    </source>
</evidence>
<dbReference type="PROSITE" id="PS50088">
    <property type="entry name" value="ANK_REPEAT"/>
    <property type="match status" value="1"/>
</dbReference>
<dbReference type="Pfam" id="PF12796">
    <property type="entry name" value="Ank_2"/>
    <property type="match status" value="1"/>
</dbReference>
<comment type="caution">
    <text evidence="5">The sequence shown here is derived from an EMBL/GenBank/DDBJ whole genome shotgun (WGS) entry which is preliminary data.</text>
</comment>
<reference evidence="5" key="1">
    <citation type="submission" date="2021-10" db="EMBL/GenBank/DDBJ databases">
        <authorList>
            <person name="Piombo E."/>
        </authorList>
    </citation>
    <scope>NUCLEOTIDE SEQUENCE</scope>
</reference>
<dbReference type="InterPro" id="IPR002110">
    <property type="entry name" value="Ankyrin_rpt"/>
</dbReference>
<dbReference type="InterPro" id="IPR051631">
    <property type="entry name" value="Ankyrin-KH/SAM_domain"/>
</dbReference>
<organism evidence="5 6">
    <name type="scientific">Clonostachys rhizophaga</name>
    <dbReference type="NCBI Taxonomy" id="160324"/>
    <lineage>
        <taxon>Eukaryota</taxon>
        <taxon>Fungi</taxon>
        <taxon>Dikarya</taxon>
        <taxon>Ascomycota</taxon>
        <taxon>Pezizomycotina</taxon>
        <taxon>Sordariomycetes</taxon>
        <taxon>Hypocreomycetidae</taxon>
        <taxon>Hypocreales</taxon>
        <taxon>Bionectriaceae</taxon>
        <taxon>Clonostachys</taxon>
    </lineage>
</organism>
<name>A0A9N9VPK0_9HYPO</name>